<gene>
    <name evidence="2" type="ORF">GSI_12735</name>
</gene>
<feature type="compositionally biased region" description="Polar residues" evidence="1">
    <location>
        <begin position="109"/>
        <end position="125"/>
    </location>
</feature>
<protein>
    <submittedName>
        <fullName evidence="2">Uncharacterized protein</fullName>
    </submittedName>
</protein>
<sequence length="269" mass="29926">MSESDLDVEVIIPRPFGKVPRVYPNGDGRSLQELVGIEENLFKEIVVYISFFPSHLTLREYPILGQYEHGWPITTYLKLDLRLRRRSKKLSGETSHSKPIPVQEIVVDSQDNQDSELSPSRSSHTPGPITRVADRASVRVTVTGTPQKTKSTPVVLASPGSAPEKAPIALREKMRNRASQSTSLKSETSSRRDCVSTMCDSVTVQTASSVRPSTAVLGWIVSFDIPPADAQRITKLFASLGITDLAYLRAFARMESRDAWLREMRENAD</sequence>
<evidence type="ECO:0000313" key="2">
    <source>
        <dbReference type="EMBL" id="PIL24849.1"/>
    </source>
</evidence>
<accession>A0A2G8RTM3</accession>
<dbReference type="OrthoDB" id="2753940at2759"/>
<dbReference type="EMBL" id="AYKW01000056">
    <property type="protein sequence ID" value="PIL24849.1"/>
    <property type="molecule type" value="Genomic_DNA"/>
</dbReference>
<keyword evidence="3" id="KW-1185">Reference proteome</keyword>
<comment type="caution">
    <text evidence="2">The sequence shown here is derived from an EMBL/GenBank/DDBJ whole genome shotgun (WGS) entry which is preliminary data.</text>
</comment>
<evidence type="ECO:0000313" key="3">
    <source>
        <dbReference type="Proteomes" id="UP000230002"/>
    </source>
</evidence>
<feature type="compositionally biased region" description="Polar residues" evidence="1">
    <location>
        <begin position="140"/>
        <end position="152"/>
    </location>
</feature>
<reference evidence="2 3" key="1">
    <citation type="journal article" date="2015" name="Sci. Rep.">
        <title>Chromosome-level genome map provides insights into diverse defense mechanisms in the medicinal fungus Ganoderma sinense.</title>
        <authorList>
            <person name="Zhu Y."/>
            <person name="Xu J."/>
            <person name="Sun C."/>
            <person name="Zhou S."/>
            <person name="Xu H."/>
            <person name="Nelson D.R."/>
            <person name="Qian J."/>
            <person name="Song J."/>
            <person name="Luo H."/>
            <person name="Xiang L."/>
            <person name="Li Y."/>
            <person name="Xu Z."/>
            <person name="Ji A."/>
            <person name="Wang L."/>
            <person name="Lu S."/>
            <person name="Hayward A."/>
            <person name="Sun W."/>
            <person name="Li X."/>
            <person name="Schwartz D.C."/>
            <person name="Wang Y."/>
            <person name="Chen S."/>
        </authorList>
    </citation>
    <scope>NUCLEOTIDE SEQUENCE [LARGE SCALE GENOMIC DNA]</scope>
    <source>
        <strain evidence="2 3">ZZ0214-1</strain>
    </source>
</reference>
<name>A0A2G8RTM3_9APHY</name>
<evidence type="ECO:0000256" key="1">
    <source>
        <dbReference type="SAM" id="MobiDB-lite"/>
    </source>
</evidence>
<dbReference type="AlphaFoldDB" id="A0A2G8RTM3"/>
<feature type="region of interest" description="Disordered" evidence="1">
    <location>
        <begin position="89"/>
        <end position="163"/>
    </location>
</feature>
<dbReference type="Proteomes" id="UP000230002">
    <property type="component" value="Unassembled WGS sequence"/>
</dbReference>
<proteinExistence type="predicted"/>
<organism evidence="2 3">
    <name type="scientific">Ganoderma sinense ZZ0214-1</name>
    <dbReference type="NCBI Taxonomy" id="1077348"/>
    <lineage>
        <taxon>Eukaryota</taxon>
        <taxon>Fungi</taxon>
        <taxon>Dikarya</taxon>
        <taxon>Basidiomycota</taxon>
        <taxon>Agaricomycotina</taxon>
        <taxon>Agaricomycetes</taxon>
        <taxon>Polyporales</taxon>
        <taxon>Polyporaceae</taxon>
        <taxon>Ganoderma</taxon>
    </lineage>
</organism>